<gene>
    <name evidence="4" type="ORF">F4X14_18830</name>
</gene>
<dbReference type="InterPro" id="IPR036856">
    <property type="entry name" value="Ald_Oxase/Xan_DH_a/b_sf"/>
</dbReference>
<dbReference type="PANTHER" id="PTHR11908:SF132">
    <property type="entry name" value="ALDEHYDE OXIDASE 1-RELATED"/>
    <property type="match status" value="1"/>
</dbReference>
<dbReference type="PANTHER" id="PTHR11908">
    <property type="entry name" value="XANTHINE DEHYDROGENASE"/>
    <property type="match status" value="1"/>
</dbReference>
<reference evidence="4" key="1">
    <citation type="submission" date="2019-09" db="EMBL/GenBank/DDBJ databases">
        <title>Characterisation of the sponge microbiome using genome-centric metagenomics.</title>
        <authorList>
            <person name="Engelberts J.P."/>
            <person name="Robbins S.J."/>
            <person name="De Goeij J.M."/>
            <person name="Aranda M."/>
            <person name="Bell S.C."/>
            <person name="Webster N.S."/>
        </authorList>
    </citation>
    <scope>NUCLEOTIDE SEQUENCE</scope>
    <source>
        <strain evidence="4">SB0661_bin_32</strain>
    </source>
</reference>
<evidence type="ECO:0000259" key="3">
    <source>
        <dbReference type="SMART" id="SM01008"/>
    </source>
</evidence>
<dbReference type="AlphaFoldDB" id="A0A6B1DB98"/>
<dbReference type="GO" id="GO:0016491">
    <property type="term" value="F:oxidoreductase activity"/>
    <property type="evidence" value="ECO:0007669"/>
    <property type="project" value="UniProtKB-KW"/>
</dbReference>
<evidence type="ECO:0000313" key="4">
    <source>
        <dbReference type="EMBL" id="MYC97018.1"/>
    </source>
</evidence>
<dbReference type="InterPro" id="IPR000674">
    <property type="entry name" value="Ald_Oxase/Xan_DH_a/b"/>
</dbReference>
<dbReference type="Gene3D" id="3.90.1170.50">
    <property type="entry name" value="Aldehyde oxidase/xanthine dehydrogenase, a/b hammerhead"/>
    <property type="match status" value="1"/>
</dbReference>
<dbReference type="SUPFAM" id="SSF56003">
    <property type="entry name" value="Molybdenum cofactor-binding domain"/>
    <property type="match status" value="1"/>
</dbReference>
<keyword evidence="1" id="KW-0500">Molybdenum</keyword>
<keyword evidence="2" id="KW-0560">Oxidoreductase</keyword>
<organism evidence="4">
    <name type="scientific">Caldilineaceae bacterium SB0661_bin_32</name>
    <dbReference type="NCBI Taxonomy" id="2605255"/>
    <lineage>
        <taxon>Bacteria</taxon>
        <taxon>Bacillati</taxon>
        <taxon>Chloroflexota</taxon>
        <taxon>Caldilineae</taxon>
        <taxon>Caldilineales</taxon>
        <taxon>Caldilineaceae</taxon>
    </lineage>
</organism>
<evidence type="ECO:0000256" key="1">
    <source>
        <dbReference type="ARBA" id="ARBA00022505"/>
    </source>
</evidence>
<sequence>MSTRQFGRPIKRNEDPRLLTGRALFTDDVQMAGMLHVAFLRSDLAHARIRSIDVKGASRRPGVAAVYTAGDLGEFWQPGPLLVPPPPVEQLEFHQRTQTPLAKDKVRHAGEAVAMVVAESRYLAEDALDDIFVDYEPLDAVTGLEAALSEGAPLVHEDLGHNVSARVTQTKGNWTQAESEADLVIRRRFLYDRGTAAALENRGIVASWDEKSQRLTIWDTTQAPIAIRNGLASMLGLSEHQVRVIAPFIGGGFGPKIMMFYPEEVLLPWAALQLGSPLKWIEDREENFYATTQERGQVHDAAIALKSDGTILGVKDLFLHDAGAYAPYGLTVPINSQCTLLGPYVVPSYHSEFSSVFTNKPIVTPYRGAGRQHGVFVMERLLDIAAKELDIDPVEIRRRNFIPPDRFPYANEIIFQDFAPLVYDSGNYEPALERALELIGYEEFIRTEQPRREAAGERVGIAVVNYIEGTGIGPYEGARVTVEASGKVSVATGVGTQGQGHYTSFAQVVAEQIGVAVSDVHVVTGDTDLFYWGAGTFASRGAVVAGNAMHAAAARVRAKILKLAGEKLEAAEEDLELIEGRVQVKGAPQTSISLGQLAAEANPMRGAVQPGTEPGLEATEYFGPERGATASGVHAIILKVDPETFLVEIEKYVVVHDCGTVINPLILDGQIQGGVAQGIGNAFYEQLHFDDNGALLNASLMDYLLPTASDVPNIESDHVETPSPLNPLGVKGAGEAGAIPVGALFAQAIDNAFRDIGLEVREIPLSPNRLFELVTEASARETA</sequence>
<dbReference type="Gene3D" id="3.30.365.10">
    <property type="entry name" value="Aldehyde oxidase/xanthine dehydrogenase, molybdopterin binding domain"/>
    <property type="match status" value="4"/>
</dbReference>
<dbReference type="Pfam" id="PF01315">
    <property type="entry name" value="Ald_Xan_dh_C"/>
    <property type="match status" value="1"/>
</dbReference>
<feature type="domain" description="Aldehyde oxidase/xanthine dehydrogenase a/b hammerhead" evidence="3">
    <location>
        <begin position="20"/>
        <end position="139"/>
    </location>
</feature>
<protein>
    <submittedName>
        <fullName evidence="4">Xanthine dehydrogenase family protein molybdopterin-binding subunit</fullName>
    </submittedName>
</protein>
<accession>A0A6B1DB98</accession>
<dbReference type="InterPro" id="IPR037165">
    <property type="entry name" value="AldOxase/xan_DH_Mopterin-bd_sf"/>
</dbReference>
<dbReference type="Pfam" id="PF02738">
    <property type="entry name" value="MoCoBD_1"/>
    <property type="match status" value="1"/>
</dbReference>
<comment type="caution">
    <text evidence="4">The sequence shown here is derived from an EMBL/GenBank/DDBJ whole genome shotgun (WGS) entry which is preliminary data.</text>
</comment>
<dbReference type="Pfam" id="PF20256">
    <property type="entry name" value="MoCoBD_2"/>
    <property type="match status" value="1"/>
</dbReference>
<dbReference type="InterPro" id="IPR008274">
    <property type="entry name" value="AldOxase/xan_DH_MoCoBD1"/>
</dbReference>
<dbReference type="InterPro" id="IPR046867">
    <property type="entry name" value="AldOxase/xan_DH_MoCoBD2"/>
</dbReference>
<evidence type="ECO:0000256" key="2">
    <source>
        <dbReference type="ARBA" id="ARBA00023002"/>
    </source>
</evidence>
<dbReference type="EMBL" id="VXMH01000102">
    <property type="protein sequence ID" value="MYC97018.1"/>
    <property type="molecule type" value="Genomic_DNA"/>
</dbReference>
<dbReference type="SUPFAM" id="SSF54665">
    <property type="entry name" value="CO dehydrogenase molybdoprotein N-domain-like"/>
    <property type="match status" value="1"/>
</dbReference>
<proteinExistence type="predicted"/>
<name>A0A6B1DB98_9CHLR</name>
<dbReference type="SMART" id="SM01008">
    <property type="entry name" value="Ald_Xan_dh_C"/>
    <property type="match status" value="1"/>
</dbReference>
<dbReference type="InterPro" id="IPR016208">
    <property type="entry name" value="Ald_Oxase/xanthine_DH-like"/>
</dbReference>
<dbReference type="GO" id="GO:0005506">
    <property type="term" value="F:iron ion binding"/>
    <property type="evidence" value="ECO:0007669"/>
    <property type="project" value="InterPro"/>
</dbReference>